<gene>
    <name evidence="2" type="ORF">M5W82_21200</name>
</gene>
<evidence type="ECO:0000313" key="3">
    <source>
        <dbReference type="Proteomes" id="UP001527052"/>
    </source>
</evidence>
<accession>A0ABT4EUQ0</accession>
<organism evidence="2 3">
    <name type="scientific">Lysinibacillus xylanilyticus</name>
    <dbReference type="NCBI Taxonomy" id="582475"/>
    <lineage>
        <taxon>Bacteria</taxon>
        <taxon>Bacillati</taxon>
        <taxon>Bacillota</taxon>
        <taxon>Bacilli</taxon>
        <taxon>Bacillales</taxon>
        <taxon>Bacillaceae</taxon>
        <taxon>Lysinibacillus</taxon>
    </lineage>
</organism>
<dbReference type="EMBL" id="JAMDLZ010000042">
    <property type="protein sequence ID" value="MCY9549404.1"/>
    <property type="molecule type" value="Genomic_DNA"/>
</dbReference>
<dbReference type="Proteomes" id="UP001527052">
    <property type="component" value="Unassembled WGS sequence"/>
</dbReference>
<evidence type="ECO:0000313" key="2">
    <source>
        <dbReference type="EMBL" id="MCY9549404.1"/>
    </source>
</evidence>
<name>A0ABT4EUQ0_9BACI</name>
<keyword evidence="3" id="KW-1185">Reference proteome</keyword>
<reference evidence="2 3" key="1">
    <citation type="submission" date="2022-05" db="EMBL/GenBank/DDBJ databases">
        <title>Genome Sequencing of Bee-Associated Microbes.</title>
        <authorList>
            <person name="Dunlap C."/>
        </authorList>
    </citation>
    <scope>NUCLEOTIDE SEQUENCE [LARGE SCALE GENOMIC DNA]</scope>
    <source>
        <strain evidence="2 3">NRRL BD-083</strain>
    </source>
</reference>
<feature type="region of interest" description="Disordered" evidence="1">
    <location>
        <begin position="273"/>
        <end position="294"/>
    </location>
</feature>
<evidence type="ECO:0000256" key="1">
    <source>
        <dbReference type="SAM" id="MobiDB-lite"/>
    </source>
</evidence>
<comment type="caution">
    <text evidence="2">The sequence shown here is derived from an EMBL/GenBank/DDBJ whole genome shotgun (WGS) entry which is preliminary data.</text>
</comment>
<dbReference type="RefSeq" id="WP_268639364.1">
    <property type="nucleotide sequence ID" value="NZ_JAMDLZ010000042.1"/>
</dbReference>
<sequence>MTETVAANEILKLSYMYQITREEANIQHAIYDLWYKYYSDATLTIDERILMTEQFAAEYAKSSNVKVDKPFLRHPATRLKDFSRSYTIAEILADFILQINQVAERDEEYPVHGVEKVYRDTVKDRSRFIGIYSQDEEDQDILADGEYIRKKGIPRRLDTVMSKYDMAEYSIIEKQSKVGESLYEVESEKKAINKFKRILMNEKKHAIGYARLYANDGYDFKEALRRISKLDITRVRTCIECGNVFYAHDRRRYICDLQHGIVKDRHTGKWQRSDHSHCEVENAKKRSEKQRESA</sequence>
<proteinExistence type="predicted"/>
<protein>
    <submittedName>
        <fullName evidence="2">Uncharacterized protein</fullName>
    </submittedName>
</protein>